<keyword evidence="1" id="KW-0812">Transmembrane</keyword>
<feature type="domain" description="MacB-like periplasmic core" evidence="2">
    <location>
        <begin position="85"/>
        <end position="213"/>
    </location>
</feature>
<feature type="transmembrane region" description="Helical" evidence="1">
    <location>
        <begin position="325"/>
        <end position="345"/>
    </location>
</feature>
<name>A0A1M7KSF6_RUMFL</name>
<dbReference type="Proteomes" id="UP000184394">
    <property type="component" value="Unassembled WGS sequence"/>
</dbReference>
<evidence type="ECO:0000313" key="4">
    <source>
        <dbReference type="Proteomes" id="UP000184394"/>
    </source>
</evidence>
<proteinExistence type="predicted"/>
<evidence type="ECO:0000313" key="3">
    <source>
        <dbReference type="EMBL" id="SHM68372.1"/>
    </source>
</evidence>
<dbReference type="Pfam" id="PF12704">
    <property type="entry name" value="MacB_PCD"/>
    <property type="match status" value="1"/>
</dbReference>
<dbReference type="RefSeq" id="WP_072951390.1">
    <property type="nucleotide sequence ID" value="NZ_FRCT01000010.1"/>
</dbReference>
<dbReference type="OrthoDB" id="1840461at2"/>
<evidence type="ECO:0000256" key="1">
    <source>
        <dbReference type="SAM" id="Phobius"/>
    </source>
</evidence>
<accession>A0A1M7KSF6</accession>
<organism evidence="3 4">
    <name type="scientific">Ruminococcus flavefaciens</name>
    <dbReference type="NCBI Taxonomy" id="1265"/>
    <lineage>
        <taxon>Bacteria</taxon>
        <taxon>Bacillati</taxon>
        <taxon>Bacillota</taxon>
        <taxon>Clostridia</taxon>
        <taxon>Eubacteriales</taxon>
        <taxon>Oscillospiraceae</taxon>
        <taxon>Ruminococcus</taxon>
    </lineage>
</organism>
<protein>
    <submittedName>
        <fullName evidence="3">MacB-like core domain-containing protein</fullName>
    </submittedName>
</protein>
<dbReference type="AlphaFoldDB" id="A0A1M7KSF6"/>
<dbReference type="EMBL" id="FRCT01000010">
    <property type="protein sequence ID" value="SHM68372.1"/>
    <property type="molecule type" value="Genomic_DNA"/>
</dbReference>
<keyword evidence="1" id="KW-0472">Membrane</keyword>
<gene>
    <name evidence="3" type="ORF">SAMN04487860_11011</name>
</gene>
<keyword evidence="1" id="KW-1133">Transmembrane helix</keyword>
<sequence>MRSKIKLRHKIIAAINAAAVAGAIILTAVGSSAARAQRYNYAWERWKGESKDSFGQVSCYFSKDAGFDINSVRSAQQMIMSKLSEASVTPEEGQKLIECAYSVPVGSATLSGDGPGTSEAEITAVGGDFFSFRNFTMLSGSFFEDDDLMHNGIVIDEQAAFLLYGSDNIIGQNIYINNVKLYVSGVIALPETKAEKSCAGKKPKAYISYDAAGLIFNKGSDDSSSYNKQGSEVNKVTCFECVSPDPVENFTYNAIKKAFVETETYKGKISIVDNVKRYEPKTRLKALKKIADVVVVKEDVVYPYWENASRMTDVKLSFIYGGRRLLLIIPIITLIVLFIKALRLYNRKKAGLKKAFADYMSVKWSEFKNKLSKRDKQTAEKESQS</sequence>
<dbReference type="InterPro" id="IPR025857">
    <property type="entry name" value="MacB_PCD"/>
</dbReference>
<evidence type="ECO:0000259" key="2">
    <source>
        <dbReference type="Pfam" id="PF12704"/>
    </source>
</evidence>
<reference evidence="3 4" key="1">
    <citation type="submission" date="2016-11" db="EMBL/GenBank/DDBJ databases">
        <authorList>
            <person name="Jaros S."/>
            <person name="Januszkiewicz K."/>
            <person name="Wedrychowicz H."/>
        </authorList>
    </citation>
    <scope>NUCLEOTIDE SEQUENCE [LARGE SCALE GENOMIC DNA]</scope>
    <source>
        <strain evidence="3 4">Y1</strain>
    </source>
</reference>